<dbReference type="Gene3D" id="3.40.50.720">
    <property type="entry name" value="NAD(P)-binding Rossmann-like Domain"/>
    <property type="match status" value="1"/>
</dbReference>
<dbReference type="EMBL" id="FMSV02000010">
    <property type="protein sequence ID" value="SEH04193.1"/>
    <property type="molecule type" value="Genomic_DNA"/>
</dbReference>
<gene>
    <name evidence="4" type="primary">tll</name>
    <name evidence="4" type="ORF">MBHS_00038</name>
</gene>
<protein>
    <submittedName>
        <fullName evidence="4">dTDP-6-deoxy-L-talose 4-dehydrogenase (NAD(+))</fullName>
        <ecNumber evidence="4">1.1.1.339</ecNumber>
    </submittedName>
</protein>
<dbReference type="InterPro" id="IPR036291">
    <property type="entry name" value="NAD(P)-bd_dom_sf"/>
</dbReference>
<evidence type="ECO:0000313" key="5">
    <source>
        <dbReference type="Proteomes" id="UP000236724"/>
    </source>
</evidence>
<name>A0A1H6F3M6_9GAMM</name>
<dbReference type="PANTHER" id="PTHR43000">
    <property type="entry name" value="DTDP-D-GLUCOSE 4,6-DEHYDRATASE-RELATED"/>
    <property type="match status" value="1"/>
</dbReference>
<dbReference type="EC" id="1.1.1.339" evidence="4"/>
<evidence type="ECO:0000256" key="2">
    <source>
        <dbReference type="ARBA" id="ARBA00007637"/>
    </source>
</evidence>
<keyword evidence="5" id="KW-1185">Reference proteome</keyword>
<sequence>MKIAIIGASGFIGRHLVPFLLDTNLELILAARNIHKLANDSLQYQCVEFDLQHTDNAYQRLGEPDILLDLAWGHLSNYRSLHHIEVELPAHYRFIKHMVAAGVQSIVVTGTCFEYGMQEGVLTENLHTQPDNPYGYAKDALYKQLAFLKQKYDFKLTWLRLFYLHGQDQAPNTLYSQLRKVEAEKQAVFNMSGGEQLRDYLAVDEAAQYISQLIGKNKDMGIVNICSGQPVSVRRLVETWLVENNWDIRLNLGYYPYPDYEPMAFWGCAKKMRGILNG</sequence>
<comment type="similarity">
    <text evidence="2">Belongs to the NAD(P)-dependent epimerase/dehydratase family.</text>
</comment>
<dbReference type="SUPFAM" id="SSF51735">
    <property type="entry name" value="NAD(P)-binding Rossmann-fold domains"/>
    <property type="match status" value="1"/>
</dbReference>
<dbReference type="Proteomes" id="UP000236724">
    <property type="component" value="Unassembled WGS sequence"/>
</dbReference>
<evidence type="ECO:0000259" key="3">
    <source>
        <dbReference type="Pfam" id="PF01370"/>
    </source>
</evidence>
<dbReference type="RefSeq" id="WP_103918296.1">
    <property type="nucleotide sequence ID" value="NZ_FMSV02000010.1"/>
</dbReference>
<evidence type="ECO:0000256" key="1">
    <source>
        <dbReference type="ARBA" id="ARBA00005125"/>
    </source>
</evidence>
<keyword evidence="4" id="KW-0560">Oxidoreductase</keyword>
<dbReference type="Pfam" id="PF01370">
    <property type="entry name" value="Epimerase"/>
    <property type="match status" value="1"/>
</dbReference>
<accession>A0A1H6F3M6</accession>
<organism evidence="4 5">
    <name type="scientific">Candidatus Venteria ishoeyi</name>
    <dbReference type="NCBI Taxonomy" id="1899563"/>
    <lineage>
        <taxon>Bacteria</taxon>
        <taxon>Pseudomonadati</taxon>
        <taxon>Pseudomonadota</taxon>
        <taxon>Gammaproteobacteria</taxon>
        <taxon>Thiotrichales</taxon>
        <taxon>Thiotrichaceae</taxon>
        <taxon>Venteria</taxon>
    </lineage>
</organism>
<dbReference type="GO" id="GO:0016491">
    <property type="term" value="F:oxidoreductase activity"/>
    <property type="evidence" value="ECO:0007669"/>
    <property type="project" value="UniProtKB-KW"/>
</dbReference>
<dbReference type="AlphaFoldDB" id="A0A1H6F3M6"/>
<comment type="pathway">
    <text evidence="1">Bacterial outer membrane biogenesis; LPS O-antigen biosynthesis.</text>
</comment>
<evidence type="ECO:0000313" key="4">
    <source>
        <dbReference type="EMBL" id="SEH04193.1"/>
    </source>
</evidence>
<proteinExistence type="inferred from homology"/>
<feature type="domain" description="NAD-dependent epimerase/dehydratase" evidence="3">
    <location>
        <begin position="3"/>
        <end position="226"/>
    </location>
</feature>
<reference evidence="4 5" key="1">
    <citation type="submission" date="2016-10" db="EMBL/GenBank/DDBJ databases">
        <authorList>
            <person name="de Groot N.N."/>
        </authorList>
    </citation>
    <scope>NUCLEOTIDE SEQUENCE [LARGE SCALE GENOMIC DNA]</scope>
    <source>
        <strain evidence="4">MBHS1</strain>
    </source>
</reference>
<dbReference type="InterPro" id="IPR001509">
    <property type="entry name" value="Epimerase_deHydtase"/>
</dbReference>
<dbReference type="OrthoDB" id="9803010at2"/>